<comment type="caution">
    <text evidence="1">The sequence shown here is derived from an EMBL/GenBank/DDBJ whole genome shotgun (WGS) entry which is preliminary data.</text>
</comment>
<organism evidence="1 2">
    <name type="scientific">Ecytonucleospora hepatopenaei</name>
    <dbReference type="NCBI Taxonomy" id="646526"/>
    <lineage>
        <taxon>Eukaryota</taxon>
        <taxon>Fungi</taxon>
        <taxon>Fungi incertae sedis</taxon>
        <taxon>Microsporidia</taxon>
        <taxon>Enterocytozoonidae</taxon>
        <taxon>Ecytonucleospora</taxon>
    </lineage>
</organism>
<sequence>MRNHFITTKNNNKQNFNVPFMSKHINDLTKGRLLALLDENLTYKDISKKVKIPLATVDRIIKNSMERRTTDRKCVLTSSKVSDFQKASIIKLFNY</sequence>
<reference evidence="1 2" key="1">
    <citation type="journal article" date="2017" name="Environ. Microbiol.">
        <title>Decay of the glycolytic pathway and adaptation to intranuclear parasitism within Enterocytozoonidae microsporidia.</title>
        <authorList>
            <person name="Wiredu Boakye D."/>
            <person name="Jaroenlak P."/>
            <person name="Prachumwat A."/>
            <person name="Williams T.A."/>
            <person name="Bateman K.S."/>
            <person name="Itsathitphaisarn O."/>
            <person name="Sritunyalucksana K."/>
            <person name="Paszkiewicz K.H."/>
            <person name="Moore K.A."/>
            <person name="Stentiford G.D."/>
            <person name="Williams B.A."/>
        </authorList>
    </citation>
    <scope>NUCLEOTIDE SEQUENCE [LARGE SCALE GENOMIC DNA]</scope>
    <source>
        <strain evidence="1 2">TH1</strain>
    </source>
</reference>
<gene>
    <name evidence="1" type="ORF">EHP00_1579</name>
</gene>
<dbReference type="Proteomes" id="UP000192758">
    <property type="component" value="Unassembled WGS sequence"/>
</dbReference>
<evidence type="ECO:0000313" key="1">
    <source>
        <dbReference type="EMBL" id="OQS55610.1"/>
    </source>
</evidence>
<proteinExistence type="predicted"/>
<name>A0A1W0E8N9_9MICR</name>
<dbReference type="Gene3D" id="1.10.10.10">
    <property type="entry name" value="Winged helix-like DNA-binding domain superfamily/Winged helix DNA-binding domain"/>
    <property type="match status" value="1"/>
</dbReference>
<dbReference type="AlphaFoldDB" id="A0A1W0E8N9"/>
<keyword evidence="2" id="KW-1185">Reference proteome</keyword>
<accession>A0A1W0E8N9</accession>
<dbReference type="EMBL" id="MNPJ01000006">
    <property type="protein sequence ID" value="OQS55610.1"/>
    <property type="molecule type" value="Genomic_DNA"/>
</dbReference>
<dbReference type="VEuPathDB" id="MicrosporidiaDB:EHP00_1579"/>
<protein>
    <submittedName>
        <fullName evidence="1">Uncharacterized protein</fullName>
    </submittedName>
</protein>
<evidence type="ECO:0000313" key="2">
    <source>
        <dbReference type="Proteomes" id="UP000192758"/>
    </source>
</evidence>
<dbReference type="InterPro" id="IPR036388">
    <property type="entry name" value="WH-like_DNA-bd_sf"/>
</dbReference>